<evidence type="ECO:0000259" key="7">
    <source>
        <dbReference type="Pfam" id="PF04082"/>
    </source>
</evidence>
<comment type="caution">
    <text evidence="8">The sequence shown here is derived from an EMBL/GenBank/DDBJ whole genome shotgun (WGS) entry which is preliminary data.</text>
</comment>
<dbReference type="PANTHER" id="PTHR40626">
    <property type="entry name" value="MIP31509P"/>
    <property type="match status" value="1"/>
</dbReference>
<organism evidence="8 9">
    <name type="scientific">Moelleriella libera RCEF 2490</name>
    <dbReference type="NCBI Taxonomy" id="1081109"/>
    <lineage>
        <taxon>Eukaryota</taxon>
        <taxon>Fungi</taxon>
        <taxon>Dikarya</taxon>
        <taxon>Ascomycota</taxon>
        <taxon>Pezizomycotina</taxon>
        <taxon>Sordariomycetes</taxon>
        <taxon>Hypocreomycetidae</taxon>
        <taxon>Hypocreales</taxon>
        <taxon>Clavicipitaceae</taxon>
        <taxon>Moelleriella</taxon>
    </lineage>
</organism>
<dbReference type="InterPro" id="IPR007219">
    <property type="entry name" value="XnlR_reg_dom"/>
</dbReference>
<keyword evidence="6" id="KW-0539">Nucleus</keyword>
<keyword evidence="2" id="KW-0479">Metal-binding</keyword>
<dbReference type="OrthoDB" id="654211at2759"/>
<comment type="subcellular location">
    <subcellularLocation>
        <location evidence="1">Nucleus</location>
    </subcellularLocation>
</comment>
<protein>
    <submittedName>
        <fullName evidence="8">Transcription factor</fullName>
    </submittedName>
</protein>
<keyword evidence="3" id="KW-0677">Repeat</keyword>
<dbReference type="InterPro" id="IPR051059">
    <property type="entry name" value="VerF-like"/>
</dbReference>
<proteinExistence type="predicted"/>
<evidence type="ECO:0000313" key="8">
    <source>
        <dbReference type="EMBL" id="KZZ97380.1"/>
    </source>
</evidence>
<keyword evidence="5" id="KW-0862">Zinc</keyword>
<dbReference type="Proteomes" id="UP000078544">
    <property type="component" value="Unassembled WGS sequence"/>
</dbReference>
<dbReference type="GO" id="GO:0008270">
    <property type="term" value="F:zinc ion binding"/>
    <property type="evidence" value="ECO:0007669"/>
    <property type="project" value="UniProtKB-KW"/>
</dbReference>
<name>A0A166PKJ2_9HYPO</name>
<dbReference type="Pfam" id="PF04082">
    <property type="entry name" value="Fungal_trans"/>
    <property type="match status" value="1"/>
</dbReference>
<dbReference type="PANTHER" id="PTHR40626:SF11">
    <property type="entry name" value="ZINC FINGER PROTEIN YPR022C"/>
    <property type="match status" value="1"/>
</dbReference>
<evidence type="ECO:0000256" key="2">
    <source>
        <dbReference type="ARBA" id="ARBA00022723"/>
    </source>
</evidence>
<gene>
    <name evidence="8" type="ORF">AAL_03344</name>
</gene>
<evidence type="ECO:0000313" key="9">
    <source>
        <dbReference type="Proteomes" id="UP000078544"/>
    </source>
</evidence>
<dbReference type="GO" id="GO:0006351">
    <property type="term" value="P:DNA-templated transcription"/>
    <property type="evidence" value="ECO:0007669"/>
    <property type="project" value="InterPro"/>
</dbReference>
<dbReference type="EMBL" id="AZGY01000006">
    <property type="protein sequence ID" value="KZZ97380.1"/>
    <property type="molecule type" value="Genomic_DNA"/>
</dbReference>
<evidence type="ECO:0000256" key="4">
    <source>
        <dbReference type="ARBA" id="ARBA00022771"/>
    </source>
</evidence>
<sequence>MPAPAPGPAVGAVAAITATQAAAGTSTVTAPLVLQTNETQEAEELVRFSRAAALNILYGILTQSPVVSPSEPQAIPRAWLSRCVNSYLATFHGRWPILHGPTLNEVTDSVPTIALIVAIDSWLQGEAKLKDQILQIHGLLVERFYRELSQCKWDPLQPWPVDLYQLCLVNIAFAFETGRDFIIRQSQMLFSLLVSCLRMHGCFHGDAVEAQRVTHFPGEFRPWIFATVERWKRIATCAFKVDACLSLLYGQPPLLRRAELDLGLTSTYAMWNSHGIMVFFDRSRSEPWTRGSYSMSQLDVRKPEEVPSGILPEDIQLCLLGMCNEVWSAKREAVLNPDLTGLKRADLAHKLYIAQEQLDTIVAESRKPLVVGGYTATIIKSYLGGEPARGANWRQEVTNRLDSCVTNIRPLLLLLTIHLHADVSKMRDVYLMPAPLQMEPAAASRTWQQNVLAIQEWALSPDGRTAVVAALQTWFAYESSLLMNASHTFDPIMFLALSAAVMVLWAWSMNEDVCVCDPTIPKIDITGVGMHLQPEVQNWIRSGTNGGGGAISYLGQPVCRCHAASRVAEWTDALARAGQTWETADVDARLFRSTLLA</sequence>
<dbReference type="GO" id="GO:0000785">
    <property type="term" value="C:chromatin"/>
    <property type="evidence" value="ECO:0007669"/>
    <property type="project" value="TreeGrafter"/>
</dbReference>
<keyword evidence="4" id="KW-0863">Zinc-finger</keyword>
<dbReference type="GO" id="GO:0000981">
    <property type="term" value="F:DNA-binding transcription factor activity, RNA polymerase II-specific"/>
    <property type="evidence" value="ECO:0007669"/>
    <property type="project" value="InterPro"/>
</dbReference>
<evidence type="ECO:0000256" key="6">
    <source>
        <dbReference type="ARBA" id="ARBA00023242"/>
    </source>
</evidence>
<dbReference type="GO" id="GO:0000978">
    <property type="term" value="F:RNA polymerase II cis-regulatory region sequence-specific DNA binding"/>
    <property type="evidence" value="ECO:0007669"/>
    <property type="project" value="InterPro"/>
</dbReference>
<accession>A0A166PKJ2</accession>
<feature type="domain" description="Xylanolytic transcriptional activator regulatory" evidence="7">
    <location>
        <begin position="193"/>
        <end position="283"/>
    </location>
</feature>
<dbReference type="GO" id="GO:0005634">
    <property type="term" value="C:nucleus"/>
    <property type="evidence" value="ECO:0007669"/>
    <property type="project" value="UniProtKB-SubCell"/>
</dbReference>
<dbReference type="CDD" id="cd12148">
    <property type="entry name" value="fungal_TF_MHR"/>
    <property type="match status" value="1"/>
</dbReference>
<reference evidence="8 9" key="1">
    <citation type="journal article" date="2016" name="Genome Biol. Evol.">
        <title>Divergent and convergent evolution of fungal pathogenicity.</title>
        <authorList>
            <person name="Shang Y."/>
            <person name="Xiao G."/>
            <person name="Zheng P."/>
            <person name="Cen K."/>
            <person name="Zhan S."/>
            <person name="Wang C."/>
        </authorList>
    </citation>
    <scope>NUCLEOTIDE SEQUENCE [LARGE SCALE GENOMIC DNA]</scope>
    <source>
        <strain evidence="8 9">RCEF 2490</strain>
    </source>
</reference>
<evidence type="ECO:0000256" key="5">
    <source>
        <dbReference type="ARBA" id="ARBA00022833"/>
    </source>
</evidence>
<keyword evidence="9" id="KW-1185">Reference proteome</keyword>
<evidence type="ECO:0000256" key="1">
    <source>
        <dbReference type="ARBA" id="ARBA00004123"/>
    </source>
</evidence>
<dbReference type="AlphaFoldDB" id="A0A166PKJ2"/>
<evidence type="ECO:0000256" key="3">
    <source>
        <dbReference type="ARBA" id="ARBA00022737"/>
    </source>
</evidence>
<dbReference type="STRING" id="1081109.A0A166PKJ2"/>